<keyword evidence="3" id="KW-1185">Reference proteome</keyword>
<accession>A0A1G6NVZ0</accession>
<organism evidence="2 3">
    <name type="scientific">Acinetobacter marinus</name>
    <dbReference type="NCBI Taxonomy" id="281375"/>
    <lineage>
        <taxon>Bacteria</taxon>
        <taxon>Pseudomonadati</taxon>
        <taxon>Pseudomonadota</taxon>
        <taxon>Gammaproteobacteria</taxon>
        <taxon>Moraxellales</taxon>
        <taxon>Moraxellaceae</taxon>
        <taxon>Acinetobacter</taxon>
    </lineage>
</organism>
<proteinExistence type="predicted"/>
<evidence type="ECO:0000313" key="3">
    <source>
        <dbReference type="Proteomes" id="UP000242317"/>
    </source>
</evidence>
<name>A0A1G6NVZ0_9GAMM</name>
<dbReference type="GO" id="GO:0005506">
    <property type="term" value="F:iron ion binding"/>
    <property type="evidence" value="ECO:0007669"/>
    <property type="project" value="InterPro"/>
</dbReference>
<protein>
    <submittedName>
        <fullName evidence="2">Fatty acid hydroxylase superfamily protein</fullName>
    </submittedName>
</protein>
<sequence>MIKGFVAGLMVANAFEWVAHKYILHGTHRAGKPRFSPVPRSMKSHWEHHREVRKQEFADDGYVQGLSNWRTKNEVVSLGIVAVTTSAMFYPFSKGMAAAAWYSAFNYYYIHRRAHLEPDWAKAKIPWHYDHHMNANQDANWCVTKPWFDYVMGTRVVSSADLQERNPLGVNLPKFIETPLKQLVNQYFPAKYVQKSVVSKSTTQQSKDAEAQDALSVA</sequence>
<dbReference type="EMBL" id="FMYK01000011">
    <property type="protein sequence ID" value="SDC72102.1"/>
    <property type="molecule type" value="Genomic_DNA"/>
</dbReference>
<dbReference type="InterPro" id="IPR006694">
    <property type="entry name" value="Fatty_acid_hydroxylase"/>
</dbReference>
<evidence type="ECO:0000259" key="1">
    <source>
        <dbReference type="Pfam" id="PF04116"/>
    </source>
</evidence>
<dbReference type="GO" id="GO:0008610">
    <property type="term" value="P:lipid biosynthetic process"/>
    <property type="evidence" value="ECO:0007669"/>
    <property type="project" value="InterPro"/>
</dbReference>
<dbReference type="GO" id="GO:0016491">
    <property type="term" value="F:oxidoreductase activity"/>
    <property type="evidence" value="ECO:0007669"/>
    <property type="project" value="InterPro"/>
</dbReference>
<feature type="domain" description="Fatty acid hydroxylase" evidence="1">
    <location>
        <begin position="5"/>
        <end position="154"/>
    </location>
</feature>
<reference evidence="3" key="1">
    <citation type="submission" date="2016-09" db="EMBL/GenBank/DDBJ databases">
        <authorList>
            <person name="Varghese N."/>
            <person name="Submissions S."/>
        </authorList>
    </citation>
    <scope>NUCLEOTIDE SEQUENCE [LARGE SCALE GENOMIC DNA]</scope>
    <source>
        <strain evidence="3">ANC 3699</strain>
    </source>
</reference>
<gene>
    <name evidence="2" type="ORF">SAMN05421749_11122</name>
</gene>
<dbReference type="AlphaFoldDB" id="A0A1G6NVZ0"/>
<dbReference type="Pfam" id="PF04116">
    <property type="entry name" value="FA_hydroxylase"/>
    <property type="match status" value="1"/>
</dbReference>
<dbReference type="OrthoDB" id="5571491at2"/>
<dbReference type="Proteomes" id="UP000242317">
    <property type="component" value="Unassembled WGS sequence"/>
</dbReference>
<evidence type="ECO:0000313" key="2">
    <source>
        <dbReference type="EMBL" id="SDC72102.1"/>
    </source>
</evidence>
<dbReference type="RefSeq" id="WP_092621449.1">
    <property type="nucleotide sequence ID" value="NZ_FMYK01000011.1"/>
</dbReference>